<dbReference type="GO" id="GO:0006351">
    <property type="term" value="P:DNA-templated transcription"/>
    <property type="evidence" value="ECO:0007669"/>
    <property type="project" value="TreeGrafter"/>
</dbReference>
<organism evidence="6 7">
    <name type="scientific">Pseudoxanthomonas taiwanensis</name>
    <dbReference type="NCBI Taxonomy" id="176598"/>
    <lineage>
        <taxon>Bacteria</taxon>
        <taxon>Pseudomonadati</taxon>
        <taxon>Pseudomonadota</taxon>
        <taxon>Gammaproteobacteria</taxon>
        <taxon>Lysobacterales</taxon>
        <taxon>Lysobacteraceae</taxon>
        <taxon>Pseudoxanthomonas</taxon>
    </lineage>
</organism>
<dbReference type="PROSITE" id="PS50931">
    <property type="entry name" value="HTH_LYSR"/>
    <property type="match status" value="1"/>
</dbReference>
<dbReference type="InterPro" id="IPR036390">
    <property type="entry name" value="WH_DNA-bd_sf"/>
</dbReference>
<evidence type="ECO:0000256" key="1">
    <source>
        <dbReference type="ARBA" id="ARBA00009437"/>
    </source>
</evidence>
<dbReference type="Proteomes" id="UP000717981">
    <property type="component" value="Unassembled WGS sequence"/>
</dbReference>
<dbReference type="InterPro" id="IPR005119">
    <property type="entry name" value="LysR_subst-bd"/>
</dbReference>
<keyword evidence="3" id="KW-0238">DNA-binding</keyword>
<dbReference type="RefSeq" id="WP_162125268.1">
    <property type="nucleotide sequence ID" value="NZ_PDWK01000073.1"/>
</dbReference>
<accession>A0A921NYF3</accession>
<evidence type="ECO:0000256" key="2">
    <source>
        <dbReference type="ARBA" id="ARBA00023015"/>
    </source>
</evidence>
<name>A0A921NYF3_9GAMM</name>
<evidence type="ECO:0000313" key="7">
    <source>
        <dbReference type="Proteomes" id="UP000717981"/>
    </source>
</evidence>
<evidence type="ECO:0000313" key="6">
    <source>
        <dbReference type="EMBL" id="KAF1686560.1"/>
    </source>
</evidence>
<keyword evidence="2" id="KW-0805">Transcription regulation</keyword>
<dbReference type="InterPro" id="IPR036388">
    <property type="entry name" value="WH-like_DNA-bd_sf"/>
</dbReference>
<keyword evidence="7" id="KW-1185">Reference proteome</keyword>
<dbReference type="GO" id="GO:0043565">
    <property type="term" value="F:sequence-specific DNA binding"/>
    <property type="evidence" value="ECO:0007669"/>
    <property type="project" value="TreeGrafter"/>
</dbReference>
<dbReference type="SUPFAM" id="SSF53850">
    <property type="entry name" value="Periplasmic binding protein-like II"/>
    <property type="match status" value="1"/>
</dbReference>
<dbReference type="EMBL" id="PDWK01000073">
    <property type="protein sequence ID" value="KAF1686560.1"/>
    <property type="molecule type" value="Genomic_DNA"/>
</dbReference>
<evidence type="ECO:0000259" key="5">
    <source>
        <dbReference type="PROSITE" id="PS50931"/>
    </source>
</evidence>
<dbReference type="GO" id="GO:0003700">
    <property type="term" value="F:DNA-binding transcription factor activity"/>
    <property type="evidence" value="ECO:0007669"/>
    <property type="project" value="InterPro"/>
</dbReference>
<dbReference type="PRINTS" id="PR00039">
    <property type="entry name" value="HTHLYSR"/>
</dbReference>
<dbReference type="PANTHER" id="PTHR30537:SF72">
    <property type="entry name" value="LYSR FAMILY TRANSCRIPTIONAL REGULATOR"/>
    <property type="match status" value="1"/>
</dbReference>
<evidence type="ECO:0000256" key="4">
    <source>
        <dbReference type="ARBA" id="ARBA00023163"/>
    </source>
</evidence>
<dbReference type="Pfam" id="PF00126">
    <property type="entry name" value="HTH_1"/>
    <property type="match status" value="1"/>
</dbReference>
<dbReference type="Gene3D" id="3.40.190.290">
    <property type="match status" value="1"/>
</dbReference>
<gene>
    <name evidence="6" type="ORF">CR938_12145</name>
</gene>
<dbReference type="InterPro" id="IPR000847">
    <property type="entry name" value="LysR_HTH_N"/>
</dbReference>
<dbReference type="InterPro" id="IPR058163">
    <property type="entry name" value="LysR-type_TF_proteobact-type"/>
</dbReference>
<sequence length="304" mass="33156">MDWLTQYRIFARVAELGGFTRAADSLGLPKASVSAAVRRLEAALGAQLFLRTPRRVRLTADGAAFLERCRDFLGEAEELHTMFRREARQLGGRVRIGMSAGMARHLVLPRLGAFLEAHPGLQIELGASERRVDLVREGYDCVVRTGEVADPSLVARRLGVVPVVSCASPAYLARHGVPRTLEDLRRGHRLVQFTVAFGHRPEGFEYPLPGGGHATLELPGAVTVDGGEAYVGAALAGLGLIQVPRFAVREALADGRLVEVLPELPAAPMPVSLLYPLQRHTPRRVREVMDWLAGVLAEHLDPPR</sequence>
<keyword evidence="4" id="KW-0804">Transcription</keyword>
<comment type="similarity">
    <text evidence="1">Belongs to the LysR transcriptional regulatory family.</text>
</comment>
<dbReference type="SUPFAM" id="SSF46785">
    <property type="entry name" value="Winged helix' DNA-binding domain"/>
    <property type="match status" value="1"/>
</dbReference>
<dbReference type="CDD" id="cd08472">
    <property type="entry name" value="PBP2_CrgA_like_3"/>
    <property type="match status" value="1"/>
</dbReference>
<proteinExistence type="inferred from homology"/>
<dbReference type="Gene3D" id="1.10.10.10">
    <property type="entry name" value="Winged helix-like DNA-binding domain superfamily/Winged helix DNA-binding domain"/>
    <property type="match status" value="1"/>
</dbReference>
<protein>
    <submittedName>
        <fullName evidence="6">LysR family transcriptional regulator</fullName>
    </submittedName>
</protein>
<dbReference type="Pfam" id="PF03466">
    <property type="entry name" value="LysR_substrate"/>
    <property type="match status" value="1"/>
</dbReference>
<dbReference type="AlphaFoldDB" id="A0A921NYF3"/>
<comment type="caution">
    <text evidence="6">The sequence shown here is derived from an EMBL/GenBank/DDBJ whole genome shotgun (WGS) entry which is preliminary data.</text>
</comment>
<feature type="domain" description="HTH lysR-type" evidence="5">
    <location>
        <begin position="1"/>
        <end position="59"/>
    </location>
</feature>
<evidence type="ECO:0000256" key="3">
    <source>
        <dbReference type="ARBA" id="ARBA00023125"/>
    </source>
</evidence>
<dbReference type="OrthoDB" id="9810065at2"/>
<dbReference type="PANTHER" id="PTHR30537">
    <property type="entry name" value="HTH-TYPE TRANSCRIPTIONAL REGULATOR"/>
    <property type="match status" value="1"/>
</dbReference>
<dbReference type="FunFam" id="1.10.10.10:FF:000001">
    <property type="entry name" value="LysR family transcriptional regulator"/>
    <property type="match status" value="1"/>
</dbReference>
<reference evidence="6" key="1">
    <citation type="submission" date="2017-10" db="EMBL/GenBank/DDBJ databases">
        <title>Whole genome sequencing of members of genus Pseudoxanthomonas.</title>
        <authorList>
            <person name="Kumar S."/>
            <person name="Bansal K."/>
            <person name="Kaur A."/>
            <person name="Patil P."/>
            <person name="Sharma S."/>
            <person name="Patil P.B."/>
        </authorList>
    </citation>
    <scope>NUCLEOTIDE SEQUENCE</scope>
    <source>
        <strain evidence="6">DSM 22914</strain>
    </source>
</reference>